<dbReference type="EMBL" id="LAZR01000009">
    <property type="protein sequence ID" value="KKO08470.1"/>
    <property type="molecule type" value="Genomic_DNA"/>
</dbReference>
<dbReference type="InterPro" id="IPR056238">
    <property type="entry name" value="YunG-like"/>
</dbReference>
<reference evidence="1" key="1">
    <citation type="journal article" date="2015" name="Nature">
        <title>Complex archaea that bridge the gap between prokaryotes and eukaryotes.</title>
        <authorList>
            <person name="Spang A."/>
            <person name="Saw J.H."/>
            <person name="Jorgensen S.L."/>
            <person name="Zaremba-Niedzwiedzka K."/>
            <person name="Martijn J."/>
            <person name="Lind A.E."/>
            <person name="van Eijk R."/>
            <person name="Schleper C."/>
            <person name="Guy L."/>
            <person name="Ettema T.J."/>
        </authorList>
    </citation>
    <scope>NUCLEOTIDE SEQUENCE</scope>
</reference>
<sequence>MSILSDSAPLMIIGNRSRTCEQALFQEGHLVMDVYEELHGTKGVALLGAMAERAAAETGKPISYVWVTQKEYLDCLGYTPFDDMADLIRAAWDEDTAHGSEWTKDTPSRGQAAATALLVNDMTAMPVIRGRARRPDGTLANHYWNQGLDLTADQFPEGTTFTATPGLQGRAARDYLTAFPPVFKRYAILAERFHEARCRLQIAS</sequence>
<dbReference type="AlphaFoldDB" id="A0A0F9VWI8"/>
<gene>
    <name evidence="1" type="ORF">LCGC14_0044080</name>
</gene>
<dbReference type="Pfam" id="PF24585">
    <property type="entry name" value="YunG"/>
    <property type="match status" value="1"/>
</dbReference>
<comment type="caution">
    <text evidence="1">The sequence shown here is derived from an EMBL/GenBank/DDBJ whole genome shotgun (WGS) entry which is preliminary data.</text>
</comment>
<organism evidence="1">
    <name type="scientific">marine sediment metagenome</name>
    <dbReference type="NCBI Taxonomy" id="412755"/>
    <lineage>
        <taxon>unclassified sequences</taxon>
        <taxon>metagenomes</taxon>
        <taxon>ecological metagenomes</taxon>
    </lineage>
</organism>
<accession>A0A0F9VWI8</accession>
<evidence type="ECO:0000313" key="1">
    <source>
        <dbReference type="EMBL" id="KKO08470.1"/>
    </source>
</evidence>
<protein>
    <submittedName>
        <fullName evidence="1">Uncharacterized protein</fullName>
    </submittedName>
</protein>
<name>A0A0F9VWI8_9ZZZZ</name>
<proteinExistence type="predicted"/>